<dbReference type="Pfam" id="PF07780">
    <property type="entry name" value="Spb1_C"/>
    <property type="match status" value="2"/>
</dbReference>
<feature type="domain" description="Ribosomal RNA methyltransferase SPB1-like C-terminal" evidence="2">
    <location>
        <begin position="59"/>
        <end position="116"/>
    </location>
</feature>
<accession>A0A8X7RC27</accession>
<dbReference type="InterPro" id="IPR012920">
    <property type="entry name" value="rRNA_MeTfrase_SPB1-like_C"/>
</dbReference>
<evidence type="ECO:0000259" key="2">
    <source>
        <dbReference type="Pfam" id="PF07780"/>
    </source>
</evidence>
<evidence type="ECO:0000313" key="4">
    <source>
        <dbReference type="Proteomes" id="UP000886595"/>
    </source>
</evidence>
<gene>
    <name evidence="3" type="ORF">Bca52824_053679</name>
</gene>
<dbReference type="EMBL" id="JAAMPC010000011">
    <property type="protein sequence ID" value="KAG2282459.1"/>
    <property type="molecule type" value="Genomic_DNA"/>
</dbReference>
<name>A0A8X7RC27_BRACI</name>
<keyword evidence="4" id="KW-1185">Reference proteome</keyword>
<reference evidence="3 4" key="1">
    <citation type="submission" date="2020-02" db="EMBL/GenBank/DDBJ databases">
        <authorList>
            <person name="Ma Q."/>
            <person name="Huang Y."/>
            <person name="Song X."/>
            <person name="Pei D."/>
        </authorList>
    </citation>
    <scope>NUCLEOTIDE SEQUENCE [LARGE SCALE GENOMIC DNA]</scope>
    <source>
        <strain evidence="3">Sxm20200214</strain>
        <tissue evidence="3">Leaf</tissue>
    </source>
</reference>
<dbReference type="OrthoDB" id="1733932at2759"/>
<dbReference type="GO" id="GO:0005634">
    <property type="term" value="C:nucleus"/>
    <property type="evidence" value="ECO:0007669"/>
    <property type="project" value="InterPro"/>
</dbReference>
<dbReference type="GO" id="GO:0006364">
    <property type="term" value="P:rRNA processing"/>
    <property type="evidence" value="ECO:0007669"/>
    <property type="project" value="InterPro"/>
</dbReference>
<comment type="caution">
    <text evidence="3">The sequence shown here is derived from an EMBL/GenBank/DDBJ whole genome shotgun (WGS) entry which is preliminary data.</text>
</comment>
<evidence type="ECO:0000256" key="1">
    <source>
        <dbReference type="SAM" id="MobiDB-lite"/>
    </source>
</evidence>
<feature type="region of interest" description="Disordered" evidence="1">
    <location>
        <begin position="94"/>
        <end position="129"/>
    </location>
</feature>
<dbReference type="GO" id="GO:0008168">
    <property type="term" value="F:methyltransferase activity"/>
    <property type="evidence" value="ECO:0007669"/>
    <property type="project" value="InterPro"/>
</dbReference>
<proteinExistence type="predicted"/>
<sequence length="129" mass="14881">MLDYAYNKYMFDDQGLPKWFLDEEKRHRRAVKPITKEEVNAVKAQFREINVRPTKKSATDITNRSKDKMIDKLYKKAVETRKPKKEVVVSKKGVGVKVGKGQKRVDMRMKSDARKRGGGKPGRNGKKSV</sequence>
<protein>
    <recommendedName>
        <fullName evidence="2">Ribosomal RNA methyltransferase SPB1-like C-terminal domain-containing protein</fullName>
    </recommendedName>
</protein>
<dbReference type="AlphaFoldDB" id="A0A8X7RC27"/>
<evidence type="ECO:0000313" key="3">
    <source>
        <dbReference type="EMBL" id="KAG2282459.1"/>
    </source>
</evidence>
<feature type="domain" description="Ribosomal RNA methyltransferase SPB1-like C-terminal" evidence="2">
    <location>
        <begin position="1"/>
        <end position="56"/>
    </location>
</feature>
<dbReference type="Proteomes" id="UP000886595">
    <property type="component" value="Unassembled WGS sequence"/>
</dbReference>
<feature type="compositionally biased region" description="Basic and acidic residues" evidence="1">
    <location>
        <begin position="103"/>
        <end position="115"/>
    </location>
</feature>
<organism evidence="3 4">
    <name type="scientific">Brassica carinata</name>
    <name type="common">Ethiopian mustard</name>
    <name type="synonym">Abyssinian cabbage</name>
    <dbReference type="NCBI Taxonomy" id="52824"/>
    <lineage>
        <taxon>Eukaryota</taxon>
        <taxon>Viridiplantae</taxon>
        <taxon>Streptophyta</taxon>
        <taxon>Embryophyta</taxon>
        <taxon>Tracheophyta</taxon>
        <taxon>Spermatophyta</taxon>
        <taxon>Magnoliopsida</taxon>
        <taxon>eudicotyledons</taxon>
        <taxon>Gunneridae</taxon>
        <taxon>Pentapetalae</taxon>
        <taxon>rosids</taxon>
        <taxon>malvids</taxon>
        <taxon>Brassicales</taxon>
        <taxon>Brassicaceae</taxon>
        <taxon>Brassiceae</taxon>
        <taxon>Brassica</taxon>
    </lineage>
</organism>